<gene>
    <name evidence="2" type="ORF">OHA22_32265</name>
</gene>
<dbReference type="EMBL" id="CP108222">
    <property type="protein sequence ID" value="WTT19869.1"/>
    <property type="molecule type" value="Genomic_DNA"/>
</dbReference>
<feature type="region of interest" description="Disordered" evidence="1">
    <location>
        <begin position="218"/>
        <end position="237"/>
    </location>
</feature>
<name>A0AAU2A8L3_9ACTN</name>
<protein>
    <submittedName>
        <fullName evidence="2">Peptidase</fullName>
    </submittedName>
</protein>
<evidence type="ECO:0000313" key="2">
    <source>
        <dbReference type="EMBL" id="WTT19869.1"/>
    </source>
</evidence>
<accession>A0AAU2A8L3</accession>
<sequence length="237" mass="25983">MPPPCCTETPVPGLVHDPVRPITQYASADLIGPIAYDGHDPARDPAWQTTGAPSQTIYGRWCRHLCGMACLHMVLLHRDGHAPDLFELLAGARHFGAYVRETDGIKGLIYRPFAEYVEHTYRIPAAVHPELDLDGLAALLDDGHMVMASVSKEIRRPEHDPEQREGHLVLAIGRTEGQIAFRNPSGHTPQALAPVMPMDRFGDFFAGRGISLDVRRTVRHPPARTSVSGPVASQPTT</sequence>
<proteinExistence type="predicted"/>
<feature type="compositionally biased region" description="Polar residues" evidence="1">
    <location>
        <begin position="225"/>
        <end position="237"/>
    </location>
</feature>
<organism evidence="2">
    <name type="scientific">Streptomyces sp. NBC_00093</name>
    <dbReference type="NCBI Taxonomy" id="2975649"/>
    <lineage>
        <taxon>Bacteria</taxon>
        <taxon>Bacillati</taxon>
        <taxon>Actinomycetota</taxon>
        <taxon>Actinomycetes</taxon>
        <taxon>Kitasatosporales</taxon>
        <taxon>Streptomycetaceae</taxon>
        <taxon>Streptomyces</taxon>
    </lineage>
</organism>
<evidence type="ECO:0000256" key="1">
    <source>
        <dbReference type="SAM" id="MobiDB-lite"/>
    </source>
</evidence>
<reference evidence="2" key="1">
    <citation type="submission" date="2022-10" db="EMBL/GenBank/DDBJ databases">
        <title>The complete genomes of actinobacterial strains from the NBC collection.</title>
        <authorList>
            <person name="Joergensen T.S."/>
            <person name="Alvarez Arevalo M."/>
            <person name="Sterndorff E.B."/>
            <person name="Faurdal D."/>
            <person name="Vuksanovic O."/>
            <person name="Mourched A.-S."/>
            <person name="Charusanti P."/>
            <person name="Shaw S."/>
            <person name="Blin K."/>
            <person name="Weber T."/>
        </authorList>
    </citation>
    <scope>NUCLEOTIDE SEQUENCE</scope>
    <source>
        <strain evidence="2">NBC_00093</strain>
    </source>
</reference>
<dbReference type="AlphaFoldDB" id="A0AAU2A8L3"/>